<evidence type="ECO:0000256" key="1">
    <source>
        <dbReference type="SAM" id="Phobius"/>
    </source>
</evidence>
<accession>A0AAW1NY84</accession>
<evidence type="ECO:0000313" key="3">
    <source>
        <dbReference type="Proteomes" id="UP001465755"/>
    </source>
</evidence>
<name>A0AAW1NY84_9CHLO</name>
<gene>
    <name evidence="2" type="ORF">WJX73_005126</name>
</gene>
<keyword evidence="3" id="KW-1185">Reference proteome</keyword>
<proteinExistence type="predicted"/>
<comment type="caution">
    <text evidence="2">The sequence shown here is derived from an EMBL/GenBank/DDBJ whole genome shotgun (WGS) entry which is preliminary data.</text>
</comment>
<keyword evidence="1" id="KW-1133">Transmembrane helix</keyword>
<dbReference type="EMBL" id="JALJOQ010000091">
    <property type="protein sequence ID" value="KAK9799333.1"/>
    <property type="molecule type" value="Genomic_DNA"/>
</dbReference>
<feature type="transmembrane region" description="Helical" evidence="1">
    <location>
        <begin position="32"/>
        <end position="54"/>
    </location>
</feature>
<evidence type="ECO:0000313" key="2">
    <source>
        <dbReference type="EMBL" id="KAK9799333.1"/>
    </source>
</evidence>
<keyword evidence="1" id="KW-0812">Transmembrane</keyword>
<sequence>MPVNQSDWQDSGGQTCPAALAPALQGVLACEVLPLLSLRGLASLACTCGFLILLEPTCRRSCSNAPRSVKIFSAAVHDQSSTLQHLAGVK</sequence>
<dbReference type="AlphaFoldDB" id="A0AAW1NY84"/>
<reference evidence="2 3" key="1">
    <citation type="journal article" date="2024" name="Nat. Commun.">
        <title>Phylogenomics reveals the evolutionary origins of lichenization in chlorophyte algae.</title>
        <authorList>
            <person name="Puginier C."/>
            <person name="Libourel C."/>
            <person name="Otte J."/>
            <person name="Skaloud P."/>
            <person name="Haon M."/>
            <person name="Grisel S."/>
            <person name="Petersen M."/>
            <person name="Berrin J.G."/>
            <person name="Delaux P.M."/>
            <person name="Dal Grande F."/>
            <person name="Keller J."/>
        </authorList>
    </citation>
    <scope>NUCLEOTIDE SEQUENCE [LARGE SCALE GENOMIC DNA]</scope>
    <source>
        <strain evidence="2 3">SAG 2036</strain>
    </source>
</reference>
<dbReference type="Proteomes" id="UP001465755">
    <property type="component" value="Unassembled WGS sequence"/>
</dbReference>
<keyword evidence="1" id="KW-0472">Membrane</keyword>
<protein>
    <submittedName>
        <fullName evidence="2">Uncharacterized protein</fullName>
    </submittedName>
</protein>
<organism evidence="2 3">
    <name type="scientific">Symbiochloris irregularis</name>
    <dbReference type="NCBI Taxonomy" id="706552"/>
    <lineage>
        <taxon>Eukaryota</taxon>
        <taxon>Viridiplantae</taxon>
        <taxon>Chlorophyta</taxon>
        <taxon>core chlorophytes</taxon>
        <taxon>Trebouxiophyceae</taxon>
        <taxon>Trebouxiales</taxon>
        <taxon>Trebouxiaceae</taxon>
        <taxon>Symbiochloris</taxon>
    </lineage>
</organism>